<dbReference type="FunFam" id="2.70.170.10:FF:000028">
    <property type="entry name" value="AcetylCholine Receptor"/>
    <property type="match status" value="1"/>
</dbReference>
<dbReference type="Pfam" id="PF02931">
    <property type="entry name" value="Neur_chan_LBD"/>
    <property type="match status" value="2"/>
</dbReference>
<dbReference type="AlphaFoldDB" id="A0A8S3UE89"/>
<feature type="transmembrane region" description="Helical" evidence="5">
    <location>
        <begin position="393"/>
        <end position="410"/>
    </location>
</feature>
<dbReference type="InterPro" id="IPR006202">
    <property type="entry name" value="Neur_chan_lig-bd"/>
</dbReference>
<protein>
    <submittedName>
        <fullName evidence="8">Uncharacterized protein</fullName>
    </submittedName>
</protein>
<keyword evidence="2 5" id="KW-0812">Transmembrane</keyword>
<evidence type="ECO:0000256" key="5">
    <source>
        <dbReference type="RuleBase" id="RU000687"/>
    </source>
</evidence>
<dbReference type="InterPro" id="IPR006201">
    <property type="entry name" value="Neur_channel"/>
</dbReference>
<dbReference type="PRINTS" id="PR00252">
    <property type="entry name" value="NRIONCHANNEL"/>
</dbReference>
<dbReference type="InterPro" id="IPR018000">
    <property type="entry name" value="Neurotransmitter_ion_chnl_CS"/>
</dbReference>
<feature type="transmembrane region" description="Helical" evidence="5">
    <location>
        <begin position="509"/>
        <end position="529"/>
    </location>
</feature>
<keyword evidence="5" id="KW-0732">Signal</keyword>
<dbReference type="PROSITE" id="PS00236">
    <property type="entry name" value="NEUROTR_ION_CHANNEL"/>
    <property type="match status" value="2"/>
</dbReference>
<evidence type="ECO:0000256" key="2">
    <source>
        <dbReference type="ARBA" id="ARBA00022692"/>
    </source>
</evidence>
<comment type="similarity">
    <text evidence="5">Belongs to the ligand-gated ion channel (TC 1.A.9) family.</text>
</comment>
<accession>A0A8S3UE89</accession>
<dbReference type="InterPro" id="IPR036734">
    <property type="entry name" value="Neur_chan_lig-bd_sf"/>
</dbReference>
<dbReference type="SUPFAM" id="SSF90112">
    <property type="entry name" value="Neurotransmitter-gated ion-channel transmembrane pore"/>
    <property type="match status" value="1"/>
</dbReference>
<dbReference type="CDD" id="cd18989">
    <property type="entry name" value="LGIC_ECD_cation"/>
    <property type="match status" value="2"/>
</dbReference>
<organism evidence="8 9">
    <name type="scientific">Mytilus edulis</name>
    <name type="common">Blue mussel</name>
    <dbReference type="NCBI Taxonomy" id="6550"/>
    <lineage>
        <taxon>Eukaryota</taxon>
        <taxon>Metazoa</taxon>
        <taxon>Spiralia</taxon>
        <taxon>Lophotrochozoa</taxon>
        <taxon>Mollusca</taxon>
        <taxon>Bivalvia</taxon>
        <taxon>Autobranchia</taxon>
        <taxon>Pteriomorphia</taxon>
        <taxon>Mytilida</taxon>
        <taxon>Mytiloidea</taxon>
        <taxon>Mytilidae</taxon>
        <taxon>Mytilinae</taxon>
        <taxon>Mytilus</taxon>
    </lineage>
</organism>
<dbReference type="Proteomes" id="UP000683360">
    <property type="component" value="Unassembled WGS sequence"/>
</dbReference>
<feature type="chain" id="PRO_5035960812" evidence="5">
    <location>
        <begin position="23"/>
        <end position="530"/>
    </location>
</feature>
<dbReference type="GO" id="GO:0016020">
    <property type="term" value="C:membrane"/>
    <property type="evidence" value="ECO:0007669"/>
    <property type="project" value="UniProtKB-SubCell"/>
</dbReference>
<dbReference type="GO" id="GO:0005230">
    <property type="term" value="F:extracellular ligand-gated monoatomic ion channel activity"/>
    <property type="evidence" value="ECO:0007669"/>
    <property type="project" value="InterPro"/>
</dbReference>
<feature type="domain" description="Neurotransmitter-gated ion-channel ligand-binding" evidence="6">
    <location>
        <begin position="31"/>
        <end position="229"/>
    </location>
</feature>
<keyword evidence="3 5" id="KW-1133">Transmembrane helix</keyword>
<dbReference type="SUPFAM" id="SSF63712">
    <property type="entry name" value="Nicotinic receptor ligand binding domain-like"/>
    <property type="match status" value="2"/>
</dbReference>
<dbReference type="GO" id="GO:0004888">
    <property type="term" value="F:transmembrane signaling receptor activity"/>
    <property type="evidence" value="ECO:0007669"/>
    <property type="project" value="InterPro"/>
</dbReference>
<dbReference type="OrthoDB" id="6160691at2759"/>
<comment type="subcellular location">
    <subcellularLocation>
        <location evidence="1">Membrane</location>
        <topology evidence="1">Multi-pass membrane protein</topology>
    </subcellularLocation>
</comment>
<dbReference type="InterPro" id="IPR038050">
    <property type="entry name" value="Neuro_actylchol_rec"/>
</dbReference>
<comment type="caution">
    <text evidence="8">The sequence shown here is derived from an EMBL/GenBank/DDBJ whole genome shotgun (WGS) entry which is preliminary data.</text>
</comment>
<evidence type="ECO:0000313" key="9">
    <source>
        <dbReference type="Proteomes" id="UP000683360"/>
    </source>
</evidence>
<dbReference type="Pfam" id="PF02932">
    <property type="entry name" value="Neur_chan_memb"/>
    <property type="match status" value="1"/>
</dbReference>
<keyword evidence="4 5" id="KW-0472">Membrane</keyword>
<feature type="transmembrane region" description="Helical" evidence="5">
    <location>
        <begin position="359"/>
        <end position="381"/>
    </location>
</feature>
<evidence type="ECO:0000256" key="1">
    <source>
        <dbReference type="ARBA" id="ARBA00004141"/>
    </source>
</evidence>
<feature type="transmembrane region" description="Helical" evidence="5">
    <location>
        <begin position="422"/>
        <end position="442"/>
    </location>
</feature>
<feature type="signal peptide" evidence="5">
    <location>
        <begin position="1"/>
        <end position="22"/>
    </location>
</feature>
<evidence type="ECO:0000256" key="4">
    <source>
        <dbReference type="ARBA" id="ARBA00023136"/>
    </source>
</evidence>
<reference evidence="8" key="1">
    <citation type="submission" date="2021-03" db="EMBL/GenBank/DDBJ databases">
        <authorList>
            <person name="Bekaert M."/>
        </authorList>
    </citation>
    <scope>NUCLEOTIDE SEQUENCE</scope>
</reference>
<name>A0A8S3UE89_MYTED</name>
<keyword evidence="5" id="KW-0813">Transport</keyword>
<keyword evidence="5" id="KW-0407">Ion channel</keyword>
<dbReference type="Gene3D" id="2.70.170.10">
    <property type="entry name" value="Neurotransmitter-gated ion-channel ligand-binding domain"/>
    <property type="match status" value="2"/>
</dbReference>
<sequence>MAKCCMLYLVYLLIYDIHDVQAYSFEILSNLTTELFQIKSYDKTLRPRNDQSQNISLDVKFNFLSINKFDELEGKLVCTAFLGLAWTDDFLTWDYSTYPIGRFTLPQTLVWKPDFVLRNGFTEFKELGGSFYNVILTVDGDVAWNPYQVFETKCALDVTYFPFDSQTCDIVFTMWSHFTFQVSINPTVDNIIMGEYTSNALWTIESTSQNVDNTGSRSVITYSLNIKRRFTLPQTLVWKPDFVLRNGFTEFKELGGSFYNVILTVDGDVAWNPYQVFETKCALDVTYFPFDSQTCDIVFTMWSHFTFQVSINPTVDNIIMGEYTSNALWSIESTSQNVDNTGSRSVITYSLNIKRKPSYYVSTIILPVVFLGILNILVFVLPADAGEKMSYSITVALGFMVFLTLVSTQLPANSDNISMLSVYIQIQICLGIFALVVSSIQLRIRHRDPNREPNKTYKYLVSFSRRCCKSENQVQSVANKQTKENIDLDERVHAFDWNDVSSAIDFISFWFFTVIFVLSTLIIMILMAVG</sequence>
<dbReference type="Gene3D" id="1.20.58.390">
    <property type="entry name" value="Neurotransmitter-gated ion-channel transmembrane domain"/>
    <property type="match status" value="1"/>
</dbReference>
<dbReference type="PANTHER" id="PTHR18945">
    <property type="entry name" value="NEUROTRANSMITTER GATED ION CHANNEL"/>
    <property type="match status" value="1"/>
</dbReference>
<gene>
    <name evidence="8" type="ORF">MEDL_53109</name>
</gene>
<dbReference type="EMBL" id="CAJPWZ010002576">
    <property type="protein sequence ID" value="CAG2240811.1"/>
    <property type="molecule type" value="Genomic_DNA"/>
</dbReference>
<keyword evidence="9" id="KW-1185">Reference proteome</keyword>
<evidence type="ECO:0000313" key="8">
    <source>
        <dbReference type="EMBL" id="CAG2240811.1"/>
    </source>
</evidence>
<feature type="domain" description="Neurotransmitter-gated ion-channel ligand-binding" evidence="6">
    <location>
        <begin position="230"/>
        <end position="357"/>
    </location>
</feature>
<evidence type="ECO:0000259" key="7">
    <source>
        <dbReference type="Pfam" id="PF02932"/>
    </source>
</evidence>
<dbReference type="InterPro" id="IPR006029">
    <property type="entry name" value="Neurotrans-gated_channel_TM"/>
</dbReference>
<dbReference type="InterPro" id="IPR036719">
    <property type="entry name" value="Neuro-gated_channel_TM_sf"/>
</dbReference>
<keyword evidence="5" id="KW-0406">Ion transport</keyword>
<dbReference type="CDD" id="cd19051">
    <property type="entry name" value="LGIC_TM_cation"/>
    <property type="match status" value="1"/>
</dbReference>
<evidence type="ECO:0000256" key="3">
    <source>
        <dbReference type="ARBA" id="ARBA00022989"/>
    </source>
</evidence>
<proteinExistence type="inferred from homology"/>
<feature type="domain" description="Neurotransmitter-gated ion-channel transmembrane" evidence="7">
    <location>
        <begin position="364"/>
        <end position="472"/>
    </location>
</feature>
<evidence type="ECO:0000259" key="6">
    <source>
        <dbReference type="Pfam" id="PF02931"/>
    </source>
</evidence>